<keyword evidence="1" id="KW-0812">Transmembrane</keyword>
<reference evidence="2 3" key="1">
    <citation type="submission" date="2017-11" db="EMBL/GenBank/DDBJ databases">
        <title>Evolution of Phototrophy in the Chloroflexi Phylum Driven by Horizontal Gene Transfer.</title>
        <authorList>
            <person name="Ward L.M."/>
            <person name="Hemp J."/>
            <person name="Shih P.M."/>
            <person name="Mcglynn S.E."/>
            <person name="Fischer W."/>
        </authorList>
    </citation>
    <scope>NUCLEOTIDE SEQUENCE [LARGE SCALE GENOMIC DNA]</scope>
    <source>
        <strain evidence="2">CP2_2F</strain>
    </source>
</reference>
<dbReference type="PANTHER" id="PTHR43737">
    <property type="entry name" value="BLL7424 PROTEIN"/>
    <property type="match status" value="1"/>
</dbReference>
<protein>
    <recommendedName>
        <fullName evidence="4">DUF1501 domain-containing protein</fullName>
    </recommendedName>
</protein>
<evidence type="ECO:0000313" key="2">
    <source>
        <dbReference type="EMBL" id="PJF30296.1"/>
    </source>
</evidence>
<feature type="transmembrane region" description="Helical" evidence="1">
    <location>
        <begin position="15"/>
        <end position="36"/>
    </location>
</feature>
<dbReference type="AlphaFoldDB" id="A0A2M8NYC1"/>
<proteinExistence type="predicted"/>
<accession>A0A2M8NYC1</accession>
<dbReference type="PANTHER" id="PTHR43737:SF1">
    <property type="entry name" value="DUF1501 DOMAIN-CONTAINING PROTEIN"/>
    <property type="match status" value="1"/>
</dbReference>
<sequence>MKTVYVNRLVKRRQALGMMGAAGVVGLSKGLFPAWMPRLAFRRSGAPGDILVVIFLRGGMDGLNAVVPYAEGAAYYDARPTIAIAEPSSDPNSSIDLNGFFGLHPALRPLKALYDSGTLAVIHACGSPDPTRSHFDAMEYMERGTPGARTTRSGWLSRHLESAAWQNDSPFRAIGIGTMLPSSLRGEVSALALKSIADFHLGGREDQLEAMRRALAQLYTVESDQPLGRSLLAAHAKETFAVMDILASLNADSYEPEGDAAYPESEFGQGLKQVAILIKAEVGLEVACLDLGGWDTHEWQGGAEGEQARLLTELAEGLAAFYTDLGERMANVSVVAMSEFGRRVAENASKGTDHGHGNAMFVLGGGVIGGVYADWRGLGSDALVDGDVPITTDYRDVLASVLEGRVLNPALDYIFPNYTPKRLPIVRPR</sequence>
<evidence type="ECO:0000256" key="1">
    <source>
        <dbReference type="SAM" id="Phobius"/>
    </source>
</evidence>
<dbReference type="InterPro" id="IPR010869">
    <property type="entry name" value="DUF1501"/>
</dbReference>
<comment type="caution">
    <text evidence="2">The sequence shown here is derived from an EMBL/GenBank/DDBJ whole genome shotgun (WGS) entry which is preliminary data.</text>
</comment>
<dbReference type="Pfam" id="PF07394">
    <property type="entry name" value="DUF1501"/>
    <property type="match status" value="1"/>
</dbReference>
<gene>
    <name evidence="2" type="ORF">CUN51_08285</name>
</gene>
<evidence type="ECO:0008006" key="4">
    <source>
        <dbReference type="Google" id="ProtNLM"/>
    </source>
</evidence>
<dbReference type="EMBL" id="PGTK01000012">
    <property type="protein sequence ID" value="PJF30296.1"/>
    <property type="molecule type" value="Genomic_DNA"/>
</dbReference>
<evidence type="ECO:0000313" key="3">
    <source>
        <dbReference type="Proteomes" id="UP000228921"/>
    </source>
</evidence>
<name>A0A2M8NYC1_9CHLR</name>
<keyword evidence="1" id="KW-0472">Membrane</keyword>
<organism evidence="2 3">
    <name type="scientific">Candidatus Thermofonsia Clade 1 bacterium</name>
    <dbReference type="NCBI Taxonomy" id="2364210"/>
    <lineage>
        <taxon>Bacteria</taxon>
        <taxon>Bacillati</taxon>
        <taxon>Chloroflexota</taxon>
        <taxon>Candidatus Thermofontia</taxon>
        <taxon>Candidatus Thermofonsia Clade 1</taxon>
    </lineage>
</organism>
<keyword evidence="1" id="KW-1133">Transmembrane helix</keyword>
<dbReference type="Proteomes" id="UP000228921">
    <property type="component" value="Unassembled WGS sequence"/>
</dbReference>